<dbReference type="Proteomes" id="UP000304951">
    <property type="component" value="Unassembled WGS sequence"/>
</dbReference>
<evidence type="ECO:0000313" key="2">
    <source>
        <dbReference type="Proteomes" id="UP000304951"/>
    </source>
</evidence>
<dbReference type="InterPro" id="IPR053204">
    <property type="entry name" value="Oxopyrrolidines_Biosynth-assoc"/>
</dbReference>
<dbReference type="AlphaFoldDB" id="A0A4S8SB90"/>
<sequence length="285" mass="32249">MILRLYQQRLRKMDISPEVTQREEYKIFSSHIANSDSTETTLEQFSKYTNSSLSNDKLETHLRETWNSILHIASQKPHPSEQQDSLVNLLQALVTQAHPLKDSNGKAVEIDGSKVWQDLPLLGQQVRECWNFPDDQEVDTKTRDTWINVNAFIARLTATAVNEHGGERQEYGALDFSLYGIWSLRSALEEELSNLPGKTTIDASVGAAAVWILYAGPAIKGLSESEKSFSGKVAKPGFNCKDKEWRGYTKDRWQLWTENLAQTEDMVQDGGIKELVKKAVETMKS</sequence>
<dbReference type="PANTHER" id="PTHR38797:SF4">
    <property type="entry name" value="NUCLEAR PORE COMPLEX PROTEIN NUP85"/>
    <property type="match status" value="1"/>
</dbReference>
<dbReference type="Pfam" id="PF12311">
    <property type="entry name" value="DUF3632"/>
    <property type="match status" value="1"/>
</dbReference>
<reference evidence="1 2" key="1">
    <citation type="submission" date="2018-10" db="EMBL/GenBank/DDBJ databases">
        <title>Fifty Aureobasidium pullulans genomes reveal a recombining polyextremotolerant generalist.</title>
        <authorList>
            <person name="Gostincar C."/>
            <person name="Turk M."/>
            <person name="Zajc J."/>
            <person name="Gunde-Cimerman N."/>
        </authorList>
    </citation>
    <scope>NUCLEOTIDE SEQUENCE [LARGE SCALE GENOMIC DNA]</scope>
    <source>
        <strain evidence="1 2">EXF-11900</strain>
    </source>
</reference>
<evidence type="ECO:0000313" key="1">
    <source>
        <dbReference type="EMBL" id="THV67650.1"/>
    </source>
</evidence>
<dbReference type="PANTHER" id="PTHR38797">
    <property type="entry name" value="NUCLEAR PORE COMPLEX PROTEIN NUP85-RELATED"/>
    <property type="match status" value="1"/>
</dbReference>
<dbReference type="EMBL" id="QZAF01000388">
    <property type="protein sequence ID" value="THV67650.1"/>
    <property type="molecule type" value="Genomic_DNA"/>
</dbReference>
<comment type="caution">
    <text evidence="1">The sequence shown here is derived from an EMBL/GenBank/DDBJ whole genome shotgun (WGS) entry which is preliminary data.</text>
</comment>
<protein>
    <submittedName>
        <fullName evidence="1">Uncharacterized protein</fullName>
    </submittedName>
</protein>
<proteinExistence type="predicted"/>
<accession>A0A4S8SB90</accession>
<name>A0A4S8SB90_AURPU</name>
<gene>
    <name evidence="1" type="ORF">D6D28_07326</name>
</gene>
<dbReference type="InterPro" id="IPR022085">
    <property type="entry name" value="OpdG"/>
</dbReference>
<organism evidence="1 2">
    <name type="scientific">Aureobasidium pullulans</name>
    <name type="common">Black yeast</name>
    <name type="synonym">Pullularia pullulans</name>
    <dbReference type="NCBI Taxonomy" id="5580"/>
    <lineage>
        <taxon>Eukaryota</taxon>
        <taxon>Fungi</taxon>
        <taxon>Dikarya</taxon>
        <taxon>Ascomycota</taxon>
        <taxon>Pezizomycotina</taxon>
        <taxon>Dothideomycetes</taxon>
        <taxon>Dothideomycetidae</taxon>
        <taxon>Dothideales</taxon>
        <taxon>Saccotheciaceae</taxon>
        <taxon>Aureobasidium</taxon>
    </lineage>
</organism>